<accession>A0A0G4P6R8</accession>
<evidence type="ECO:0000313" key="3">
    <source>
        <dbReference type="Proteomes" id="UP000053732"/>
    </source>
</evidence>
<dbReference type="AlphaFoldDB" id="A0A0G4P6R8"/>
<protein>
    <submittedName>
        <fullName evidence="2">Str. FM013</fullName>
    </submittedName>
</protein>
<dbReference type="EMBL" id="HG793140">
    <property type="protein sequence ID" value="CRL22020.1"/>
    <property type="molecule type" value="Genomic_DNA"/>
</dbReference>
<gene>
    <name evidence="2" type="ORF">PCAMFM013_S007g000001</name>
</gene>
<name>A0A0G4P6R8_PENC3</name>
<organism evidence="2 3">
    <name type="scientific">Penicillium camemberti (strain FM 013)</name>
    <dbReference type="NCBI Taxonomy" id="1429867"/>
    <lineage>
        <taxon>Eukaryota</taxon>
        <taxon>Fungi</taxon>
        <taxon>Dikarya</taxon>
        <taxon>Ascomycota</taxon>
        <taxon>Pezizomycotina</taxon>
        <taxon>Eurotiomycetes</taxon>
        <taxon>Eurotiomycetidae</taxon>
        <taxon>Eurotiales</taxon>
        <taxon>Aspergillaceae</taxon>
        <taxon>Penicillium</taxon>
    </lineage>
</organism>
<feature type="compositionally biased region" description="Polar residues" evidence="1">
    <location>
        <begin position="1"/>
        <end position="15"/>
    </location>
</feature>
<sequence>MPPIRSQRSTNSTEQEVPRTTLRHRLSGIQYRAISRANLRKLT</sequence>
<dbReference type="Proteomes" id="UP000053732">
    <property type="component" value="Unassembled WGS sequence"/>
</dbReference>
<reference evidence="2 3" key="1">
    <citation type="journal article" date="2014" name="Nat. Commun.">
        <title>Multiple recent horizontal transfers of a large genomic region in cheese making fungi.</title>
        <authorList>
            <person name="Cheeseman K."/>
            <person name="Ropars J."/>
            <person name="Renault P."/>
            <person name="Dupont J."/>
            <person name="Gouzy J."/>
            <person name="Branca A."/>
            <person name="Abraham A.L."/>
            <person name="Ceppi M."/>
            <person name="Conseiller E."/>
            <person name="Debuchy R."/>
            <person name="Malagnac F."/>
            <person name="Goarin A."/>
            <person name="Silar P."/>
            <person name="Lacoste S."/>
            <person name="Sallet E."/>
            <person name="Bensimon A."/>
            <person name="Giraud T."/>
            <person name="Brygoo Y."/>
        </authorList>
    </citation>
    <scope>NUCLEOTIDE SEQUENCE [LARGE SCALE GENOMIC DNA]</scope>
    <source>
        <strain evidence="3">FM 013</strain>
    </source>
</reference>
<feature type="region of interest" description="Disordered" evidence="1">
    <location>
        <begin position="1"/>
        <end position="24"/>
    </location>
</feature>
<evidence type="ECO:0000256" key="1">
    <source>
        <dbReference type="SAM" id="MobiDB-lite"/>
    </source>
</evidence>
<proteinExistence type="predicted"/>
<evidence type="ECO:0000313" key="2">
    <source>
        <dbReference type="EMBL" id="CRL22020.1"/>
    </source>
</evidence>
<keyword evidence="3" id="KW-1185">Reference proteome</keyword>